<dbReference type="PIRSF" id="PIRSF016636">
    <property type="entry name" value="AlgI_DltB"/>
    <property type="match status" value="1"/>
</dbReference>
<dbReference type="PANTHER" id="PTHR13285">
    <property type="entry name" value="ACYLTRANSFERASE"/>
    <property type="match status" value="1"/>
</dbReference>
<dbReference type="InterPro" id="IPR024194">
    <property type="entry name" value="Ac/AlaTfrase_AlgI/DltB"/>
</dbReference>
<evidence type="ECO:0000256" key="6">
    <source>
        <dbReference type="ARBA" id="ARBA00022989"/>
    </source>
</evidence>
<evidence type="ECO:0000256" key="2">
    <source>
        <dbReference type="ARBA" id="ARBA00010323"/>
    </source>
</evidence>
<dbReference type="Pfam" id="PF03062">
    <property type="entry name" value="MBOAT"/>
    <property type="match status" value="1"/>
</dbReference>
<dbReference type="AlphaFoldDB" id="A0A4Y7RLX2"/>
<dbReference type="PIRSF" id="PIRSF500217">
    <property type="entry name" value="AlgI"/>
    <property type="match status" value="1"/>
</dbReference>
<feature type="transmembrane region" description="Helical" evidence="10">
    <location>
        <begin position="159"/>
        <end position="177"/>
    </location>
</feature>
<comment type="caution">
    <text evidence="11">The sequence shown here is derived from an EMBL/GenBank/DDBJ whole genome shotgun (WGS) entry which is preliminary data.</text>
</comment>
<keyword evidence="8 9" id="KW-0012">Acyltransferase</keyword>
<keyword evidence="4 9" id="KW-0808">Transferase</keyword>
<dbReference type="OrthoDB" id="9805788at2"/>
<accession>A0A4Y7RLX2</accession>
<evidence type="ECO:0000256" key="5">
    <source>
        <dbReference type="ARBA" id="ARBA00022692"/>
    </source>
</evidence>
<sequence>MIFNTWVYGAFLASFTILYWTVVPAKGRGIALLVAGLVFYTYYYPAHTALIGGLILATYGLGAALSRLKAGEPLPLLQNRVSLRAVLVAALFICLGVLAYYKYLKLFVATYNDLAATFNSGQALLTPEIVVPLGLSFFIFEFVHYLAETYKGTLPKASLVEYAAFGLFFPTLVAGPIKRFKPFWEQLRDPAAFRIEFVSEGLYRILTGLGKKVIIADNMALFTGPLTSPSNAGGADLWVAVYAFAIKIFFDFAGYSDIAIGSARLLGIAVPENFNRPYLSPNIAAFWNRWHMSLSSWIKDYLYIPLGGNRGTLLFTLKNLMIAMALCGLWHGAAWNFVVWGVYHGAGLCFYRVYRKKAAKLISYIEKIPAPLTKTLSVLATFHYVCLGWVFFATDAGKSFQVIGKLFSF</sequence>
<reference evidence="11 12" key="1">
    <citation type="journal article" date="2018" name="Environ. Microbiol.">
        <title>Novel energy conservation strategies and behaviour of Pelotomaculum schinkii driving syntrophic propionate catabolism.</title>
        <authorList>
            <person name="Hidalgo-Ahumada C.A.P."/>
            <person name="Nobu M.K."/>
            <person name="Narihiro T."/>
            <person name="Tamaki H."/>
            <person name="Liu W.T."/>
            <person name="Kamagata Y."/>
            <person name="Stams A.J.M."/>
            <person name="Imachi H."/>
            <person name="Sousa D.Z."/>
        </authorList>
    </citation>
    <scope>NUCLEOTIDE SEQUENCE [LARGE SCALE GENOMIC DNA]</scope>
    <source>
        <strain evidence="11 12">MGP</strain>
    </source>
</reference>
<dbReference type="InterPro" id="IPR051085">
    <property type="entry name" value="MB_O-acyltransferase"/>
</dbReference>
<keyword evidence="7 9" id="KW-0472">Membrane</keyword>
<evidence type="ECO:0000256" key="8">
    <source>
        <dbReference type="ARBA" id="ARBA00023315"/>
    </source>
</evidence>
<evidence type="ECO:0000256" key="9">
    <source>
        <dbReference type="PIRNR" id="PIRNR016636"/>
    </source>
</evidence>
<dbReference type="GO" id="GO:0005886">
    <property type="term" value="C:plasma membrane"/>
    <property type="evidence" value="ECO:0007669"/>
    <property type="project" value="UniProtKB-SubCell"/>
</dbReference>
<evidence type="ECO:0000256" key="7">
    <source>
        <dbReference type="ARBA" id="ARBA00023136"/>
    </source>
</evidence>
<keyword evidence="5 10" id="KW-0812">Transmembrane</keyword>
<dbReference type="GO" id="GO:0042121">
    <property type="term" value="P:alginic acid biosynthetic process"/>
    <property type="evidence" value="ECO:0007669"/>
    <property type="project" value="InterPro"/>
</dbReference>
<feature type="transmembrane region" description="Helical" evidence="10">
    <location>
        <begin position="50"/>
        <end position="69"/>
    </location>
</feature>
<organism evidence="11 12">
    <name type="scientific">Pelotomaculum propionicicum</name>
    <dbReference type="NCBI Taxonomy" id="258475"/>
    <lineage>
        <taxon>Bacteria</taxon>
        <taxon>Bacillati</taxon>
        <taxon>Bacillota</taxon>
        <taxon>Clostridia</taxon>
        <taxon>Eubacteriales</taxon>
        <taxon>Desulfotomaculaceae</taxon>
        <taxon>Pelotomaculum</taxon>
    </lineage>
</organism>
<evidence type="ECO:0000313" key="11">
    <source>
        <dbReference type="EMBL" id="TEB09729.1"/>
    </source>
</evidence>
<dbReference type="InterPro" id="IPR004299">
    <property type="entry name" value="MBOAT_fam"/>
</dbReference>
<evidence type="ECO:0000256" key="10">
    <source>
        <dbReference type="SAM" id="Phobius"/>
    </source>
</evidence>
<comment type="subcellular location">
    <subcellularLocation>
        <location evidence="1">Cell membrane</location>
        <topology evidence="1">Multi-pass membrane protein</topology>
    </subcellularLocation>
</comment>
<keyword evidence="12" id="KW-1185">Reference proteome</keyword>
<dbReference type="GO" id="GO:0016746">
    <property type="term" value="F:acyltransferase activity"/>
    <property type="evidence" value="ECO:0007669"/>
    <property type="project" value="UniProtKB-KW"/>
</dbReference>
<feature type="transmembrane region" description="Helical" evidence="10">
    <location>
        <begin position="129"/>
        <end position="147"/>
    </location>
</feature>
<dbReference type="InterPro" id="IPR028362">
    <property type="entry name" value="AlgI"/>
</dbReference>
<comment type="similarity">
    <text evidence="2 9">Belongs to the membrane-bound acyltransferase family.</text>
</comment>
<protein>
    <submittedName>
        <fullName evidence="11">Peptidoglycan O-acetyltransferase</fullName>
        <ecNumber evidence="11">2.3.1.-</ecNumber>
    </submittedName>
</protein>
<dbReference type="PANTHER" id="PTHR13285:SF23">
    <property type="entry name" value="TEICHOIC ACID D-ALANYLTRANSFERASE"/>
    <property type="match status" value="1"/>
</dbReference>
<evidence type="ECO:0000256" key="4">
    <source>
        <dbReference type="ARBA" id="ARBA00022679"/>
    </source>
</evidence>
<evidence type="ECO:0000256" key="1">
    <source>
        <dbReference type="ARBA" id="ARBA00004651"/>
    </source>
</evidence>
<keyword evidence="3 9" id="KW-1003">Cell membrane</keyword>
<proteinExistence type="inferred from homology"/>
<evidence type="ECO:0000313" key="12">
    <source>
        <dbReference type="Proteomes" id="UP000297597"/>
    </source>
</evidence>
<feature type="transmembrane region" description="Helical" evidence="10">
    <location>
        <begin position="81"/>
        <end position="101"/>
    </location>
</feature>
<name>A0A4Y7RLX2_9FIRM</name>
<dbReference type="RefSeq" id="WP_134214690.1">
    <property type="nucleotide sequence ID" value="NZ_QFFZ01000039.1"/>
</dbReference>
<dbReference type="EMBL" id="QFFZ01000039">
    <property type="protein sequence ID" value="TEB09729.1"/>
    <property type="molecule type" value="Genomic_DNA"/>
</dbReference>
<dbReference type="Proteomes" id="UP000297597">
    <property type="component" value="Unassembled WGS sequence"/>
</dbReference>
<dbReference type="EC" id="2.3.1.-" evidence="11"/>
<feature type="transmembrane region" description="Helical" evidence="10">
    <location>
        <begin position="6"/>
        <end position="22"/>
    </location>
</feature>
<feature type="transmembrane region" description="Helical" evidence="10">
    <location>
        <begin position="337"/>
        <end position="354"/>
    </location>
</feature>
<gene>
    <name evidence="11" type="primary">patA_4</name>
    <name evidence="11" type="ORF">Pmgp_02906</name>
</gene>
<evidence type="ECO:0000256" key="3">
    <source>
        <dbReference type="ARBA" id="ARBA00022475"/>
    </source>
</evidence>
<feature type="transmembrane region" description="Helical" evidence="10">
    <location>
        <begin position="375"/>
        <end position="392"/>
    </location>
</feature>
<keyword evidence="6 10" id="KW-1133">Transmembrane helix</keyword>